<feature type="region of interest" description="Disordered" evidence="1">
    <location>
        <begin position="1"/>
        <end position="60"/>
    </location>
</feature>
<sequence>MGKSRRQLTSGPPGTASPKRQAGPMDEFLSTPDGLRHTRPSGKMAPDSPGTSSTAGSIAGSTQADTLTQISAELAAIASNMLTKADKVTLVQEMRSAIREEIQERFLPLAGRGFARAQ</sequence>
<organism evidence="2 3">
    <name type="scientific">Pelobates cultripes</name>
    <name type="common">Western spadefoot toad</name>
    <dbReference type="NCBI Taxonomy" id="61616"/>
    <lineage>
        <taxon>Eukaryota</taxon>
        <taxon>Metazoa</taxon>
        <taxon>Chordata</taxon>
        <taxon>Craniata</taxon>
        <taxon>Vertebrata</taxon>
        <taxon>Euteleostomi</taxon>
        <taxon>Amphibia</taxon>
        <taxon>Batrachia</taxon>
        <taxon>Anura</taxon>
        <taxon>Pelobatoidea</taxon>
        <taxon>Pelobatidae</taxon>
        <taxon>Pelobates</taxon>
    </lineage>
</organism>
<feature type="non-terminal residue" evidence="2">
    <location>
        <position position="118"/>
    </location>
</feature>
<dbReference type="AlphaFoldDB" id="A0AAD1R954"/>
<protein>
    <submittedName>
        <fullName evidence="2">Uncharacterized protein</fullName>
    </submittedName>
</protein>
<evidence type="ECO:0000313" key="3">
    <source>
        <dbReference type="Proteomes" id="UP001295444"/>
    </source>
</evidence>
<keyword evidence="3" id="KW-1185">Reference proteome</keyword>
<evidence type="ECO:0000256" key="1">
    <source>
        <dbReference type="SAM" id="MobiDB-lite"/>
    </source>
</evidence>
<proteinExistence type="predicted"/>
<name>A0AAD1R954_PELCU</name>
<evidence type="ECO:0000313" key="2">
    <source>
        <dbReference type="EMBL" id="CAH2245742.1"/>
    </source>
</evidence>
<dbReference type="EMBL" id="OW240913">
    <property type="protein sequence ID" value="CAH2245742.1"/>
    <property type="molecule type" value="Genomic_DNA"/>
</dbReference>
<dbReference type="Proteomes" id="UP001295444">
    <property type="component" value="Chromosome 02"/>
</dbReference>
<accession>A0AAD1R954</accession>
<gene>
    <name evidence="2" type="ORF">PECUL_23A025320</name>
</gene>
<feature type="compositionally biased region" description="Low complexity" evidence="1">
    <location>
        <begin position="48"/>
        <end position="60"/>
    </location>
</feature>
<reference evidence="2" key="1">
    <citation type="submission" date="2022-03" db="EMBL/GenBank/DDBJ databases">
        <authorList>
            <person name="Alioto T."/>
            <person name="Alioto T."/>
            <person name="Gomez Garrido J."/>
        </authorList>
    </citation>
    <scope>NUCLEOTIDE SEQUENCE</scope>
</reference>